<gene>
    <name evidence="2" type="ORF">MNBD_PLANCTO03-21</name>
</gene>
<dbReference type="AlphaFoldDB" id="A0A3B1DZN5"/>
<feature type="region of interest" description="Disordered" evidence="1">
    <location>
        <begin position="1"/>
        <end position="27"/>
    </location>
</feature>
<sequence>MAEQTRENQNSTRKDQAGQAGESDGCGHENACCGKQGSGRIVGLCCMASGECGIIREMRATGADAAYLRALGLRPNQRLRLCRAHGPWIVEVGCHGGPAS</sequence>
<accession>A0A3B1DZN5</accession>
<name>A0A3B1DZN5_9ZZZZ</name>
<dbReference type="EMBL" id="UOGK01000756">
    <property type="protein sequence ID" value="VAX42813.1"/>
    <property type="molecule type" value="Genomic_DNA"/>
</dbReference>
<proteinExistence type="predicted"/>
<reference evidence="2" key="1">
    <citation type="submission" date="2018-06" db="EMBL/GenBank/DDBJ databases">
        <authorList>
            <person name="Zhirakovskaya E."/>
        </authorList>
    </citation>
    <scope>NUCLEOTIDE SEQUENCE</scope>
</reference>
<feature type="compositionally biased region" description="Basic and acidic residues" evidence="1">
    <location>
        <begin position="1"/>
        <end position="16"/>
    </location>
</feature>
<evidence type="ECO:0000256" key="1">
    <source>
        <dbReference type="SAM" id="MobiDB-lite"/>
    </source>
</evidence>
<feature type="non-terminal residue" evidence="2">
    <location>
        <position position="100"/>
    </location>
</feature>
<protein>
    <submittedName>
        <fullName evidence="2">Uncharacterized protein</fullName>
    </submittedName>
</protein>
<organism evidence="2">
    <name type="scientific">hydrothermal vent metagenome</name>
    <dbReference type="NCBI Taxonomy" id="652676"/>
    <lineage>
        <taxon>unclassified sequences</taxon>
        <taxon>metagenomes</taxon>
        <taxon>ecological metagenomes</taxon>
    </lineage>
</organism>
<evidence type="ECO:0000313" key="2">
    <source>
        <dbReference type="EMBL" id="VAX42813.1"/>
    </source>
</evidence>